<organism evidence="2 3">
    <name type="scientific">Labrus bergylta</name>
    <name type="common">ballan wrasse</name>
    <dbReference type="NCBI Taxonomy" id="56723"/>
    <lineage>
        <taxon>Eukaryota</taxon>
        <taxon>Metazoa</taxon>
        <taxon>Chordata</taxon>
        <taxon>Craniata</taxon>
        <taxon>Vertebrata</taxon>
        <taxon>Euteleostomi</taxon>
        <taxon>Actinopterygii</taxon>
        <taxon>Neopterygii</taxon>
        <taxon>Teleostei</taxon>
        <taxon>Neoteleostei</taxon>
        <taxon>Acanthomorphata</taxon>
        <taxon>Eupercaria</taxon>
        <taxon>Labriformes</taxon>
        <taxon>Labridae</taxon>
        <taxon>Labrus</taxon>
    </lineage>
</organism>
<dbReference type="InParanoid" id="A0A3Q3G5R9"/>
<feature type="region of interest" description="Disordered" evidence="1">
    <location>
        <begin position="1"/>
        <end position="26"/>
    </location>
</feature>
<sequence>MGILSRSKPALGSVSEKKKKNQTKVSRLEEYLQQRDYLGALTLLEVRGVGRSEDSANSGERKLILKDFFHGHSMRSSLTANSGNIAHMSFI</sequence>
<reference evidence="2" key="2">
    <citation type="submission" date="2025-09" db="UniProtKB">
        <authorList>
            <consortium name="Ensembl"/>
        </authorList>
    </citation>
    <scope>IDENTIFICATION</scope>
</reference>
<keyword evidence="3" id="KW-1185">Reference proteome</keyword>
<evidence type="ECO:0000313" key="2">
    <source>
        <dbReference type="Ensembl" id="ENSLBEP00000026919.1"/>
    </source>
</evidence>
<proteinExistence type="predicted"/>
<dbReference type="STRING" id="56723.ENSLBEP00000026919"/>
<dbReference type="Proteomes" id="UP000261660">
    <property type="component" value="Unplaced"/>
</dbReference>
<accession>A0A3Q3G5R9</accession>
<protein>
    <submittedName>
        <fullName evidence="2">Uncharacterized protein</fullName>
    </submittedName>
</protein>
<dbReference type="AlphaFoldDB" id="A0A3Q3G5R9"/>
<reference evidence="2" key="1">
    <citation type="submission" date="2025-08" db="UniProtKB">
        <authorList>
            <consortium name="Ensembl"/>
        </authorList>
    </citation>
    <scope>IDENTIFICATION</scope>
</reference>
<evidence type="ECO:0000256" key="1">
    <source>
        <dbReference type="SAM" id="MobiDB-lite"/>
    </source>
</evidence>
<dbReference type="Ensembl" id="ENSLBET00000028216.1">
    <property type="protein sequence ID" value="ENSLBEP00000026919.1"/>
    <property type="gene ID" value="ENSLBEG00000020437.1"/>
</dbReference>
<dbReference type="GeneTree" id="ENSGT00940000181817"/>
<name>A0A3Q3G5R9_9LABR</name>
<evidence type="ECO:0000313" key="3">
    <source>
        <dbReference type="Proteomes" id="UP000261660"/>
    </source>
</evidence>